<proteinExistence type="predicted"/>
<keyword evidence="2" id="KW-1185">Reference proteome</keyword>
<evidence type="ECO:0000313" key="2">
    <source>
        <dbReference type="Proteomes" id="UP001392318"/>
    </source>
</evidence>
<evidence type="ECO:0000313" key="1">
    <source>
        <dbReference type="EMBL" id="MEM5406428.1"/>
    </source>
</evidence>
<dbReference type="Proteomes" id="UP001392318">
    <property type="component" value="Unassembled WGS sequence"/>
</dbReference>
<name>A0ACC6RXQ6_9BURK</name>
<accession>A0ACC6RXQ6</accession>
<protein>
    <submittedName>
        <fullName evidence="1">Histone H1/H5 family protein</fullName>
    </submittedName>
</protein>
<reference evidence="1" key="1">
    <citation type="submission" date="2024-01" db="EMBL/GenBank/DDBJ databases">
        <title>The diversity of rhizobia nodulating Mimosa spp. in eleven states of Brazil covering several biomes is determined by host plant, location, and edaphic factors.</title>
        <authorList>
            <person name="Rouws L."/>
            <person name="Barauna A."/>
            <person name="Beukes C."/>
            <person name="De Faria S.M."/>
            <person name="Gross E."/>
            <person name="Dos Reis Junior F.B."/>
            <person name="Simon M."/>
            <person name="Maluk M."/>
            <person name="Odee D.W."/>
            <person name="Kenicer G."/>
            <person name="Young J.P.W."/>
            <person name="Reis V.M."/>
            <person name="Zilli J."/>
            <person name="James E.K."/>
        </authorList>
    </citation>
    <scope>NUCLEOTIDE SEQUENCE</scope>
    <source>
        <strain evidence="1">JPY452</strain>
    </source>
</reference>
<sequence>MHGPLTQDMIKEAIVAYGLEARLGLGRPTIKKYILSKHPDTGRIPLAAFNLHVNNAILRGEEKGVFLLPKGSSGKVRLSAKGKVAEVCAGGCS</sequence>
<comment type="caution">
    <text evidence="1">The sequence shown here is derived from an EMBL/GenBank/DDBJ whole genome shotgun (WGS) entry which is preliminary data.</text>
</comment>
<gene>
    <name evidence="1" type="ORF">VSR83_41820</name>
</gene>
<dbReference type="EMBL" id="JAYMRU010000134">
    <property type="protein sequence ID" value="MEM5406428.1"/>
    <property type="molecule type" value="Genomic_DNA"/>
</dbReference>
<organism evidence="1 2">
    <name type="scientific">Paraburkholderia unamae</name>
    <dbReference type="NCBI Taxonomy" id="219649"/>
    <lineage>
        <taxon>Bacteria</taxon>
        <taxon>Pseudomonadati</taxon>
        <taxon>Pseudomonadota</taxon>
        <taxon>Betaproteobacteria</taxon>
        <taxon>Burkholderiales</taxon>
        <taxon>Burkholderiaceae</taxon>
        <taxon>Paraburkholderia</taxon>
    </lineage>
</organism>
<feature type="non-terminal residue" evidence="1">
    <location>
        <position position="1"/>
    </location>
</feature>